<proteinExistence type="predicted"/>
<keyword evidence="1" id="KW-0378">Hydrolase</keyword>
<evidence type="ECO:0000313" key="5">
    <source>
        <dbReference type="Proteomes" id="UP000829685"/>
    </source>
</evidence>
<protein>
    <recommendedName>
        <fullName evidence="6">Cutinase</fullName>
    </recommendedName>
</protein>
<dbReference type="GO" id="GO:0052689">
    <property type="term" value="F:carboxylic ester hydrolase activity"/>
    <property type="evidence" value="ECO:0007669"/>
    <property type="project" value="UniProtKB-ARBA"/>
</dbReference>
<dbReference type="InterPro" id="IPR000675">
    <property type="entry name" value="Cutinase/axe"/>
</dbReference>
<sequence>MYSLTCFTIAAILSAAGVSARNSTSECAKGLKMFVSRGTNEPMGAGETGKVVKVISEQIDGSDYEAIRYPASFENPNYFLSVGNGTRLLKETITEYARACPDSKMAVFGYSQGAQITSNNFCGQPPIWSPYSGIDVTDIHGLVEFAKPLPKEVTKNVVAVVLFGDTTHRKDASYNRGNSTGSGIYWRADISACEGLGNRIRSYCDAGDPFCDVNMEPKGNPHLEYVYHYGNEVVEYVIEQYKSGSSNSSGTNVGSPSSPTHAPIQISGANGILSVPVSAIAIVLLVSSMM</sequence>
<keyword evidence="3" id="KW-0732">Signal</keyword>
<evidence type="ECO:0000256" key="2">
    <source>
        <dbReference type="ARBA" id="ARBA00023157"/>
    </source>
</evidence>
<name>A0A9Q0ALU8_9PEZI</name>
<dbReference type="SUPFAM" id="SSF53474">
    <property type="entry name" value="alpha/beta-Hydrolases"/>
    <property type="match status" value="1"/>
</dbReference>
<comment type="caution">
    <text evidence="4">The sequence shown here is derived from an EMBL/GenBank/DDBJ whole genome shotgun (WGS) entry which is preliminary data.</text>
</comment>
<evidence type="ECO:0000256" key="3">
    <source>
        <dbReference type="SAM" id="SignalP"/>
    </source>
</evidence>
<evidence type="ECO:0000313" key="4">
    <source>
        <dbReference type="EMBL" id="KAI1859831.1"/>
    </source>
</evidence>
<dbReference type="Gene3D" id="3.40.50.1820">
    <property type="entry name" value="alpha/beta hydrolase"/>
    <property type="match status" value="1"/>
</dbReference>
<dbReference type="AlphaFoldDB" id="A0A9Q0ALU8"/>
<dbReference type="EMBL" id="JAFIMR010000033">
    <property type="protein sequence ID" value="KAI1859831.1"/>
    <property type="molecule type" value="Genomic_DNA"/>
</dbReference>
<feature type="chain" id="PRO_5040482664" description="Cutinase" evidence="3">
    <location>
        <begin position="21"/>
        <end position="290"/>
    </location>
</feature>
<dbReference type="Pfam" id="PF01083">
    <property type="entry name" value="Cutinase"/>
    <property type="match status" value="1"/>
</dbReference>
<evidence type="ECO:0000256" key="1">
    <source>
        <dbReference type="ARBA" id="ARBA00022801"/>
    </source>
</evidence>
<keyword evidence="2" id="KW-1015">Disulfide bond</keyword>
<evidence type="ECO:0008006" key="6">
    <source>
        <dbReference type="Google" id="ProtNLM"/>
    </source>
</evidence>
<feature type="signal peptide" evidence="3">
    <location>
        <begin position="1"/>
        <end position="20"/>
    </location>
</feature>
<accession>A0A9Q0ALU8</accession>
<dbReference type="SMART" id="SM01110">
    <property type="entry name" value="Cutinase"/>
    <property type="match status" value="1"/>
</dbReference>
<dbReference type="Proteomes" id="UP000829685">
    <property type="component" value="Unassembled WGS sequence"/>
</dbReference>
<organism evidence="4 5">
    <name type="scientific">Neoarthrinium moseri</name>
    <dbReference type="NCBI Taxonomy" id="1658444"/>
    <lineage>
        <taxon>Eukaryota</taxon>
        <taxon>Fungi</taxon>
        <taxon>Dikarya</taxon>
        <taxon>Ascomycota</taxon>
        <taxon>Pezizomycotina</taxon>
        <taxon>Sordariomycetes</taxon>
        <taxon>Xylariomycetidae</taxon>
        <taxon>Amphisphaeriales</taxon>
        <taxon>Apiosporaceae</taxon>
        <taxon>Neoarthrinium</taxon>
    </lineage>
</organism>
<gene>
    <name evidence="4" type="ORF">JX265_010280</name>
</gene>
<keyword evidence="5" id="KW-1185">Reference proteome</keyword>
<dbReference type="PANTHER" id="PTHR33630">
    <property type="entry name" value="CUTINASE RV1984C-RELATED-RELATED"/>
    <property type="match status" value="1"/>
</dbReference>
<dbReference type="PANTHER" id="PTHR33630:SF9">
    <property type="entry name" value="CUTINASE 4"/>
    <property type="match status" value="1"/>
</dbReference>
<dbReference type="InterPro" id="IPR029058">
    <property type="entry name" value="AB_hydrolase_fold"/>
</dbReference>
<reference evidence="4" key="1">
    <citation type="submission" date="2021-03" db="EMBL/GenBank/DDBJ databases">
        <title>Revisited historic fungal species revealed as producer of novel bioactive compounds through whole genome sequencing and comparative genomics.</title>
        <authorList>
            <person name="Vignolle G.A."/>
            <person name="Hochenegger N."/>
            <person name="Mach R.L."/>
            <person name="Mach-Aigner A.R."/>
            <person name="Javad Rahimi M."/>
            <person name="Salim K.A."/>
            <person name="Chan C.M."/>
            <person name="Lim L.B.L."/>
            <person name="Cai F."/>
            <person name="Druzhinina I.S."/>
            <person name="U'Ren J.M."/>
            <person name="Derntl C."/>
        </authorList>
    </citation>
    <scope>NUCLEOTIDE SEQUENCE</scope>
    <source>
        <strain evidence="4">TUCIM 5799</strain>
    </source>
</reference>